<accession>A0A1E3X541</accession>
<dbReference type="EMBL" id="MAYW01000190">
    <property type="protein sequence ID" value="ODS30669.1"/>
    <property type="molecule type" value="Genomic_DNA"/>
</dbReference>
<proteinExistence type="predicted"/>
<dbReference type="AlphaFoldDB" id="A0A1E3X541"/>
<organism evidence="1 2">
    <name type="scientific">Candidatus Scalindua rubra</name>
    <dbReference type="NCBI Taxonomy" id="1872076"/>
    <lineage>
        <taxon>Bacteria</taxon>
        <taxon>Pseudomonadati</taxon>
        <taxon>Planctomycetota</taxon>
        <taxon>Candidatus Brocadiia</taxon>
        <taxon>Candidatus Brocadiales</taxon>
        <taxon>Candidatus Scalinduaceae</taxon>
        <taxon>Candidatus Scalindua</taxon>
    </lineage>
</organism>
<gene>
    <name evidence="1" type="ORF">SCARUB_04212</name>
</gene>
<reference evidence="1 2" key="1">
    <citation type="submission" date="2016-07" db="EMBL/GenBank/DDBJ databases">
        <title>Draft genome of Scalindua rubra, obtained from a brine-seawater interface in the Red Sea, sheds light on salt adaptation in anammox bacteria.</title>
        <authorList>
            <person name="Speth D.R."/>
            <person name="Lagkouvardos I."/>
            <person name="Wang Y."/>
            <person name="Qian P.-Y."/>
            <person name="Dutilh B.E."/>
            <person name="Jetten M.S."/>
        </authorList>
    </citation>
    <scope>NUCLEOTIDE SEQUENCE [LARGE SCALE GENOMIC DNA]</scope>
    <source>
        <strain evidence="1">BSI-1</strain>
    </source>
</reference>
<sequence>MSTVGLDEGKIRKYIQDQEVNESIEDEYDSDLSNPF</sequence>
<evidence type="ECO:0000313" key="2">
    <source>
        <dbReference type="Proteomes" id="UP000094056"/>
    </source>
</evidence>
<comment type="caution">
    <text evidence="1">The sequence shown here is derived from an EMBL/GenBank/DDBJ whole genome shotgun (WGS) entry which is preliminary data.</text>
</comment>
<evidence type="ECO:0000313" key="1">
    <source>
        <dbReference type="EMBL" id="ODS30669.1"/>
    </source>
</evidence>
<protein>
    <submittedName>
        <fullName evidence="1">Transposase</fullName>
    </submittedName>
</protein>
<name>A0A1E3X541_9BACT</name>
<dbReference type="Proteomes" id="UP000094056">
    <property type="component" value="Unassembled WGS sequence"/>
</dbReference>